<dbReference type="InterPro" id="IPR007833">
    <property type="entry name" value="Capsule_polysaccharide_synth"/>
</dbReference>
<dbReference type="AlphaFoldDB" id="A0A841IV64"/>
<reference evidence="1 2" key="1">
    <citation type="submission" date="2020-08" db="EMBL/GenBank/DDBJ databases">
        <title>Genomic Encyclopedia of Type Strains, Phase IV (KMG-IV): sequencing the most valuable type-strain genomes for metagenomic binning, comparative biology and taxonomic classification.</title>
        <authorList>
            <person name="Goeker M."/>
        </authorList>
    </citation>
    <scope>NUCLEOTIDE SEQUENCE [LARGE SCALE GENOMIC DNA]</scope>
    <source>
        <strain evidence="1 2">DSM 102255</strain>
    </source>
</reference>
<dbReference type="Proteomes" id="UP000552700">
    <property type="component" value="Unassembled WGS sequence"/>
</dbReference>
<dbReference type="GO" id="GO:0000271">
    <property type="term" value="P:polysaccharide biosynthetic process"/>
    <property type="evidence" value="ECO:0007669"/>
    <property type="project" value="InterPro"/>
</dbReference>
<dbReference type="CDD" id="cd16441">
    <property type="entry name" value="beta_Kdo_transferase_KpsS"/>
    <property type="match status" value="1"/>
</dbReference>
<evidence type="ECO:0000313" key="2">
    <source>
        <dbReference type="Proteomes" id="UP000552700"/>
    </source>
</evidence>
<sequence>MKAYAPVKRKFLFLQGPPGPFFWLLGQELEKRGHPVHRINLNGGDRLDWPGKAANYRGRPSRWPRYFDAYVRKHGITDILLFGDCRPMHLTAHGMAKLRNINIHVFEEGYIRPHWMTMEPDGVNGHSTLSRDPEWFLREAEALPPPNEPEPITASFNRRVRDSLRYYLAVWFNRWQFPFNRPHRPGSLALEGIGWIVKFARERWRRKEAEAKLERIAREPYFLFPLQLGSDYQIRTHSPFNTMRDAAIYVMESFAAYAPADTSLVIKEHPLDCEIRSWRSFLHHQAAQLGIGDRVIHIAGGDLTELSENSRGMVTVNSTSGTLGLAAGVPVFVMGTAIYDVPGITHQGVLDEYWRAPQKPVPAIYEAFRKVLENRCLVVGGIASESATRTLIDSTLSRLFEDPAHLPPQEQLERTLDAQAAAAVVGASPVTSVVTGS</sequence>
<gene>
    <name evidence="1" type="ORF">FHS92_000516</name>
</gene>
<evidence type="ECO:0000313" key="1">
    <source>
        <dbReference type="EMBL" id="MBB6122809.1"/>
    </source>
</evidence>
<dbReference type="EMBL" id="JACIJP010000001">
    <property type="protein sequence ID" value="MBB6122809.1"/>
    <property type="molecule type" value="Genomic_DNA"/>
</dbReference>
<dbReference type="Pfam" id="PF05159">
    <property type="entry name" value="Capsule_synth"/>
    <property type="match status" value="1"/>
</dbReference>
<dbReference type="GO" id="GO:0015774">
    <property type="term" value="P:polysaccharide transport"/>
    <property type="evidence" value="ECO:0007669"/>
    <property type="project" value="InterPro"/>
</dbReference>
<keyword evidence="2" id="KW-1185">Reference proteome</keyword>
<organism evidence="1 2">
    <name type="scientific">Sphingobium subterraneum</name>
    <dbReference type="NCBI Taxonomy" id="627688"/>
    <lineage>
        <taxon>Bacteria</taxon>
        <taxon>Pseudomonadati</taxon>
        <taxon>Pseudomonadota</taxon>
        <taxon>Alphaproteobacteria</taxon>
        <taxon>Sphingomonadales</taxon>
        <taxon>Sphingomonadaceae</taxon>
        <taxon>Sphingobium</taxon>
    </lineage>
</organism>
<accession>A0A841IV64</accession>
<name>A0A841IV64_9SPHN</name>
<proteinExistence type="predicted"/>
<protein>
    <submittedName>
        <fullName evidence="1">Capsular polysaccharide export protein</fullName>
    </submittedName>
</protein>
<dbReference type="RefSeq" id="WP_184077228.1">
    <property type="nucleotide sequence ID" value="NZ_JACIJP010000001.1"/>
</dbReference>
<comment type="caution">
    <text evidence="1">The sequence shown here is derived from an EMBL/GenBank/DDBJ whole genome shotgun (WGS) entry which is preliminary data.</text>
</comment>